<dbReference type="EMBL" id="JACEFO010002272">
    <property type="protein sequence ID" value="KAF8669271.1"/>
    <property type="molecule type" value="Genomic_DNA"/>
</dbReference>
<sequence>MDALVHVALGGTDRSDHTHSRQSGGRAVPPSSTPCTARSENQVKTGTRHGRPAGQATINASASYPTPTPLPPPLVLPQPSMRSICPALNSPRPHPVPSPRRISQAENCLLALPAPSAATFSLGAIADLIETSQTTQETKQARKSEREGRMVFFCFLVDQRRKVRSSKPAAGICSRCGGCASVADMETATRVCYLLTVHRRTWRAIICTFCGAMLKSYRHYRLY</sequence>
<evidence type="ECO:0000313" key="3">
    <source>
        <dbReference type="Proteomes" id="UP000636709"/>
    </source>
</evidence>
<reference evidence="2" key="1">
    <citation type="submission" date="2020-07" db="EMBL/GenBank/DDBJ databases">
        <title>Genome sequence and genetic diversity analysis of an under-domesticated orphan crop, white fonio (Digitaria exilis).</title>
        <authorList>
            <person name="Bennetzen J.L."/>
            <person name="Chen S."/>
            <person name="Ma X."/>
            <person name="Wang X."/>
            <person name="Yssel A.E.J."/>
            <person name="Chaluvadi S.R."/>
            <person name="Johnson M."/>
            <person name="Gangashetty P."/>
            <person name="Hamidou F."/>
            <person name="Sanogo M.D."/>
            <person name="Zwaenepoel A."/>
            <person name="Wallace J."/>
            <person name="Van De Peer Y."/>
            <person name="Van Deynze A."/>
        </authorList>
    </citation>
    <scope>NUCLEOTIDE SEQUENCE</scope>
    <source>
        <tissue evidence="2">Leaves</tissue>
    </source>
</reference>
<protein>
    <submittedName>
        <fullName evidence="2">Uncharacterized protein</fullName>
    </submittedName>
</protein>
<dbReference type="Proteomes" id="UP000636709">
    <property type="component" value="Unassembled WGS sequence"/>
</dbReference>
<feature type="region of interest" description="Disordered" evidence="1">
    <location>
        <begin position="9"/>
        <end position="73"/>
    </location>
</feature>
<keyword evidence="3" id="KW-1185">Reference proteome</keyword>
<dbReference type="AlphaFoldDB" id="A0A835E831"/>
<comment type="caution">
    <text evidence="2">The sequence shown here is derived from an EMBL/GenBank/DDBJ whole genome shotgun (WGS) entry which is preliminary data.</text>
</comment>
<accession>A0A835E831</accession>
<organism evidence="2 3">
    <name type="scientific">Digitaria exilis</name>
    <dbReference type="NCBI Taxonomy" id="1010633"/>
    <lineage>
        <taxon>Eukaryota</taxon>
        <taxon>Viridiplantae</taxon>
        <taxon>Streptophyta</taxon>
        <taxon>Embryophyta</taxon>
        <taxon>Tracheophyta</taxon>
        <taxon>Spermatophyta</taxon>
        <taxon>Magnoliopsida</taxon>
        <taxon>Liliopsida</taxon>
        <taxon>Poales</taxon>
        <taxon>Poaceae</taxon>
        <taxon>PACMAD clade</taxon>
        <taxon>Panicoideae</taxon>
        <taxon>Panicodae</taxon>
        <taxon>Paniceae</taxon>
        <taxon>Anthephorinae</taxon>
        <taxon>Digitaria</taxon>
    </lineage>
</organism>
<evidence type="ECO:0000256" key="1">
    <source>
        <dbReference type="SAM" id="MobiDB-lite"/>
    </source>
</evidence>
<dbReference type="PANTHER" id="PTHR33320:SF2">
    <property type="entry name" value="OS07G0564200 PROTEIN"/>
    <property type="match status" value="1"/>
</dbReference>
<proteinExistence type="predicted"/>
<evidence type="ECO:0000313" key="2">
    <source>
        <dbReference type="EMBL" id="KAF8669271.1"/>
    </source>
</evidence>
<name>A0A835E831_9POAL</name>
<feature type="compositionally biased region" description="Polar residues" evidence="1">
    <location>
        <begin position="33"/>
        <end position="45"/>
    </location>
</feature>
<dbReference type="PANTHER" id="PTHR33320">
    <property type="entry name" value="METHIONYL-TRNA SYNTHETASE"/>
    <property type="match status" value="1"/>
</dbReference>
<dbReference type="OrthoDB" id="1872195at2759"/>
<gene>
    <name evidence="2" type="ORF">HU200_051605</name>
</gene>